<reference evidence="3 4" key="1">
    <citation type="journal article" date="2017" name="Antonie Van Leeuwenhoek">
        <title>Rhizobium rhizosphaerae sp. nov., a novel species isolated from rice rhizosphere.</title>
        <authorList>
            <person name="Zhao J.J."/>
            <person name="Zhang J."/>
            <person name="Zhang R.J."/>
            <person name="Zhang C.W."/>
            <person name="Yin H.Q."/>
            <person name="Zhang X.X."/>
        </authorList>
    </citation>
    <scope>NUCLEOTIDE SEQUENCE [LARGE SCALE GENOMIC DNA]</scope>
    <source>
        <strain evidence="3 4">RD15</strain>
    </source>
</reference>
<accession>A0ABX3PCG6</accession>
<organism evidence="3 4">
    <name type="scientific">Xaviernesmea rhizosphaerae</name>
    <dbReference type="NCBI Taxonomy" id="1672749"/>
    <lineage>
        <taxon>Bacteria</taxon>
        <taxon>Pseudomonadati</taxon>
        <taxon>Pseudomonadota</taxon>
        <taxon>Alphaproteobacteria</taxon>
        <taxon>Hyphomicrobiales</taxon>
        <taxon>Rhizobiaceae</taxon>
        <taxon>Rhizobium/Agrobacterium group</taxon>
        <taxon>Xaviernesmea</taxon>
    </lineage>
</organism>
<dbReference type="InterPro" id="IPR013783">
    <property type="entry name" value="Ig-like_fold"/>
</dbReference>
<evidence type="ECO:0000259" key="2">
    <source>
        <dbReference type="PROSITE" id="PS51233"/>
    </source>
</evidence>
<dbReference type="InterPro" id="IPR001846">
    <property type="entry name" value="VWF_type-D"/>
</dbReference>
<dbReference type="Gene3D" id="2.120.10.30">
    <property type="entry name" value="TolB, C-terminal domain"/>
    <property type="match status" value="3"/>
</dbReference>
<dbReference type="Gene3D" id="2.60.40.2810">
    <property type="match status" value="3"/>
</dbReference>
<dbReference type="InterPro" id="IPR041498">
    <property type="entry name" value="Big_6"/>
</dbReference>
<comment type="similarity">
    <text evidence="1">Belongs to the TolB family.</text>
</comment>
<evidence type="ECO:0000313" key="3">
    <source>
        <dbReference type="EMBL" id="OQP86082.1"/>
    </source>
</evidence>
<feature type="domain" description="VWFD" evidence="2">
    <location>
        <begin position="1163"/>
        <end position="1345"/>
    </location>
</feature>
<protein>
    <recommendedName>
        <fullName evidence="2">VWFD domain-containing protein</fullName>
    </recommendedName>
</protein>
<sequence>MAGTNDLTGTVTLVTGALGGRVGNGRSDDPVFSPDGKKLVFDSSANNLVAGDTGGLDVFLKDLTTGMITRLSVGVGGTQADDSSYLPVFSPDGTKVAFVSVAGNLVLNDGNALSDLFVADLATGAITRVSPNADQGVANSRPSFFPDGNRLLFETGDPLVAGDTNHARDIYAVDLTTGVLTRLSTDAHGNQIDQASTVPALSGDGTKLLFRTSAGLVPEDSDGGFDFYVKDLTSGALTLVGRAADGTVANSASLAASISADGTKIAFWSQATNLVANDTNGLTDLFVKDLVTGAVTLVTQTADGVQANRFSNQDLTTAFSPDGNFLLFTSLAGNLVPGDTNNNFDLFVKDLRDGTITRVSTAADGTQANFGGMEGRWSPDGRSIVFYSGATNLVSGPDGNNGQLFVKDVSSLYPAPTNHAPVANADSFTVVSGTPLQMGGAGVLANDVDIDGDPLHAVLLSGPAHGTLNLDASGAFTYAAETGFHGADSFTYKANDGTADSASATVTLLVDQAPVSTGETYTMRQDKVLTVSASAGVLANDTDADGDPLTASLITGPQHGTLSLAANGGFTYTPTAGYHGADSFTYRANDGTTNGNVATVNLQVYSDAGKIVRVSTTSTGAELLHGGGYGILTPDGSKVLLQLLDKDLEPNAPNGQGLYIKDLATGDLSKLVDTFSEGNHIAPEGFKLLPNGTAVVYSNDSGLFTLDLQTRVQRRIGPPTADFSISPDGTRIAYYDGTYAHNIYVLELGSGTTTLISSKPDGTAQTAVEPIMNVVPFPHNPGLGDTRSYDRSLSWSSDGTKVAFSSYGQFIDGQNNPYADVYIKDLTTGGLELVSAAYPGWAEANDPFYSIEKVHDFSANGTSMNPVFSPDGSKLAFVSYASNILQGGTANSDPKRTYDIAEIYIKDLRTGQITLASTAADGTPGFDPNPPGALDRPNLGSYHPEFSPDGTKLVFGSTDTNLVSGGTPIFKGEYYVKDLQTGAISLVSTDVDGNAAAFTDGPFDISSSRTFNAGVSAVHFSADGSKLIFSSNSANLVPNDTNKSVDIFLKTIHYPPTANEDRYSPPFGKPFIVSAREGVLKNDVSTTGDPLTATLVAGPAQGTLDFHADGSFTYTPPTGPDALHFTGKAEFSYKVNDGNADSSVAKVTLQNPSNSIFSGLGVGGGRSSGDPHLMTFDGHAYDFQAAGEFTLVKGPDFEIQVRQSGLAGGHASVNTAVAMSVDGTAVSLYAGRNHPLLIGGVATDLGDGDSIQVGNGSVTRQGSAYVVTNGNGDGFYAALGPNVLEVQAMLGSSGRAISGLLGNADGSASNDFRLRDGTDLGEAVASATLYSTFADSWRITDATSLFTYGAGESTASFTDRSFPHAIVTLADLDPTVRAAAEQTARDAGLTPGTLTFDNAVLDVALTGNAEFATSAAALPVLKPDAPRVALAADTGASNADGLTKDAALAMTPSASAGRLSVTVDGHAVATYDPSSLSQGTHTVSVTETNALGYRSDPTTVTFTLDSQTPDLQVTTGGGRSVSSDILVSGTIGPADIGRQISIFDETQTLLGTTVATADGRWSLTVQVPQMGDHQLTATAMDVAGNTAQVSFAITRANDPGSGLGDVHMKTFQGLSYDFQAVGRFTMVRSVAASNPFDIQIETKSWGDLASVTDKIAAQIGGNAVRFELDGSIFVNGAVDQSLSSDGKVLHLDGGAITRLSAESYRVDWSSGESLSVTNQGVWFDEVASLGPSDGPGSVEGLLGSNTSRATDIALADGTVLEHPTEADLLGRYAESWSLPKGGSLLENGGTLPIAFSDRGKADAPFNGRSSIDLANFVAERTTLAFEADRSGAFGTLTVASGQQQTALILMGQYAATNFHAGNDGHGGVTIDYQPPRPTLLG</sequence>
<gene>
    <name evidence="3" type="ORF">BTR14_11815</name>
</gene>
<dbReference type="SUPFAM" id="SSF50969">
    <property type="entry name" value="YVTN repeat-like/Quinoprotein amine dehydrogenase"/>
    <property type="match status" value="1"/>
</dbReference>
<comment type="caution">
    <text evidence="3">The sequence shown here is derived from an EMBL/GenBank/DDBJ whole genome shotgun (WGS) entry which is preliminary data.</text>
</comment>
<dbReference type="InterPro" id="IPR011042">
    <property type="entry name" value="6-blade_b-propeller_TolB-like"/>
</dbReference>
<dbReference type="PANTHER" id="PTHR36842:SF1">
    <property type="entry name" value="PROTEIN TOLB"/>
    <property type="match status" value="1"/>
</dbReference>
<dbReference type="InterPro" id="IPR011044">
    <property type="entry name" value="Quino_amine_DH_bsu"/>
</dbReference>
<evidence type="ECO:0000256" key="1">
    <source>
        <dbReference type="ARBA" id="ARBA00009820"/>
    </source>
</evidence>
<dbReference type="Pfam" id="PF00094">
    <property type="entry name" value="VWD"/>
    <property type="match status" value="2"/>
</dbReference>
<dbReference type="Pfam" id="PF17963">
    <property type="entry name" value="Big_9"/>
    <property type="match status" value="3"/>
</dbReference>
<dbReference type="Pfam" id="PF17936">
    <property type="entry name" value="Big_6"/>
    <property type="match status" value="1"/>
</dbReference>
<dbReference type="InterPro" id="IPR011659">
    <property type="entry name" value="WD40"/>
</dbReference>
<keyword evidence="4" id="KW-1185">Reference proteome</keyword>
<dbReference type="Gene3D" id="2.140.10.30">
    <property type="entry name" value="Dipeptidylpeptidase IV, N-terminal domain"/>
    <property type="match status" value="1"/>
</dbReference>
<evidence type="ECO:0000313" key="4">
    <source>
        <dbReference type="Proteomes" id="UP000192652"/>
    </source>
</evidence>
<feature type="domain" description="VWFD" evidence="2">
    <location>
        <begin position="1598"/>
        <end position="1784"/>
    </location>
</feature>
<dbReference type="SUPFAM" id="SSF82171">
    <property type="entry name" value="DPP6 N-terminal domain-like"/>
    <property type="match status" value="2"/>
</dbReference>
<dbReference type="Gene3D" id="2.60.40.10">
    <property type="entry name" value="Immunoglobulins"/>
    <property type="match status" value="2"/>
</dbReference>
<dbReference type="PROSITE" id="PS51233">
    <property type="entry name" value="VWFD"/>
    <property type="match status" value="2"/>
</dbReference>
<dbReference type="EMBL" id="MSPX01000009">
    <property type="protein sequence ID" value="OQP86082.1"/>
    <property type="molecule type" value="Genomic_DNA"/>
</dbReference>
<dbReference type="SMART" id="SM00216">
    <property type="entry name" value="VWD"/>
    <property type="match status" value="1"/>
</dbReference>
<dbReference type="NCBIfam" id="NF012211">
    <property type="entry name" value="tand_rpt_95"/>
    <property type="match status" value="3"/>
</dbReference>
<dbReference type="Pfam" id="PF07676">
    <property type="entry name" value="PD40"/>
    <property type="match status" value="5"/>
</dbReference>
<proteinExistence type="inferred from homology"/>
<dbReference type="PANTHER" id="PTHR36842">
    <property type="entry name" value="PROTEIN TOLB HOMOLOG"/>
    <property type="match status" value="1"/>
</dbReference>
<name>A0ABX3PCG6_9HYPH</name>
<dbReference type="Proteomes" id="UP000192652">
    <property type="component" value="Unassembled WGS sequence"/>
</dbReference>